<feature type="domain" description="N-acetyltransferase" evidence="1">
    <location>
        <begin position="1"/>
        <end position="146"/>
    </location>
</feature>
<dbReference type="PANTHER" id="PTHR13355:SF11">
    <property type="entry name" value="GLUCOSAMINE 6-PHOSPHATE N-ACETYLTRANSFERASE"/>
    <property type="match status" value="1"/>
</dbReference>
<dbReference type="RefSeq" id="WP_177716455.1">
    <property type="nucleotide sequence ID" value="NZ_JACRSQ010000001.1"/>
</dbReference>
<dbReference type="PANTHER" id="PTHR13355">
    <property type="entry name" value="GLUCOSAMINE 6-PHOSPHATE N-ACETYLTRANSFERASE"/>
    <property type="match status" value="1"/>
</dbReference>
<dbReference type="InterPro" id="IPR039143">
    <property type="entry name" value="GNPNAT1-like"/>
</dbReference>
<dbReference type="Proteomes" id="UP000657006">
    <property type="component" value="Unassembled WGS sequence"/>
</dbReference>
<evidence type="ECO:0000313" key="2">
    <source>
        <dbReference type="EMBL" id="MBC8542160.1"/>
    </source>
</evidence>
<dbReference type="GO" id="GO:0004343">
    <property type="term" value="F:glucosamine 6-phosphate N-acetyltransferase activity"/>
    <property type="evidence" value="ECO:0007669"/>
    <property type="project" value="TreeGrafter"/>
</dbReference>
<dbReference type="Gene3D" id="3.40.630.30">
    <property type="match status" value="1"/>
</dbReference>
<organism evidence="2 3">
    <name type="scientific">Bianquea renquensis</name>
    <dbReference type="NCBI Taxonomy" id="2763661"/>
    <lineage>
        <taxon>Bacteria</taxon>
        <taxon>Bacillati</taxon>
        <taxon>Bacillota</taxon>
        <taxon>Clostridia</taxon>
        <taxon>Eubacteriales</taxon>
        <taxon>Bianqueaceae</taxon>
        <taxon>Bianquea</taxon>
    </lineage>
</organism>
<dbReference type="Pfam" id="PF00583">
    <property type="entry name" value="Acetyltransf_1"/>
    <property type="match status" value="1"/>
</dbReference>
<evidence type="ECO:0000259" key="1">
    <source>
        <dbReference type="PROSITE" id="PS51186"/>
    </source>
</evidence>
<dbReference type="EMBL" id="JACRSQ010000001">
    <property type="protein sequence ID" value="MBC8542160.1"/>
    <property type="molecule type" value="Genomic_DNA"/>
</dbReference>
<dbReference type="InterPro" id="IPR016181">
    <property type="entry name" value="Acyl_CoA_acyltransferase"/>
</dbReference>
<accession>A0A926DRW0</accession>
<dbReference type="AlphaFoldDB" id="A0A926DRW0"/>
<reference evidence="2" key="1">
    <citation type="submission" date="2020-08" db="EMBL/GenBank/DDBJ databases">
        <title>Genome public.</title>
        <authorList>
            <person name="Liu C."/>
            <person name="Sun Q."/>
        </authorList>
    </citation>
    <scope>NUCLEOTIDE SEQUENCE</scope>
    <source>
        <strain evidence="2">NSJ-32</strain>
    </source>
</reference>
<protein>
    <submittedName>
        <fullName evidence="2">GNAT family N-acetyltransferase</fullName>
    </submittedName>
</protein>
<comment type="caution">
    <text evidence="2">The sequence shown here is derived from an EMBL/GenBank/DDBJ whole genome shotgun (WGS) entry which is preliminary data.</text>
</comment>
<dbReference type="InterPro" id="IPR000182">
    <property type="entry name" value="GNAT_dom"/>
</dbReference>
<name>A0A926DRW0_9FIRM</name>
<dbReference type="SUPFAM" id="SSF55729">
    <property type="entry name" value="Acyl-CoA N-acyltransferases (Nat)"/>
    <property type="match status" value="1"/>
</dbReference>
<gene>
    <name evidence="2" type="ORF">H8730_01165</name>
</gene>
<dbReference type="PROSITE" id="PS51186">
    <property type="entry name" value="GNAT"/>
    <property type="match status" value="1"/>
</dbReference>
<dbReference type="CDD" id="cd04301">
    <property type="entry name" value="NAT_SF"/>
    <property type="match status" value="1"/>
</dbReference>
<proteinExistence type="predicted"/>
<keyword evidence="3" id="KW-1185">Reference proteome</keyword>
<evidence type="ECO:0000313" key="3">
    <source>
        <dbReference type="Proteomes" id="UP000657006"/>
    </source>
</evidence>
<sequence length="146" mass="16972">MIREINHEDLPSLLELYTQLHHNEMPQESEQLVELWNNIVNDRNHHIIIAEKDRKIVSSCVLVIIPNLTHGQRPYALVENVITDRDHRKQGLASACLDYARQIAVESGCYKIMLLTGSKEESTLNFYEHCGYNRNDKTAFIQWLNS</sequence>